<dbReference type="RefSeq" id="WP_084663882.1">
    <property type="nucleotide sequence ID" value="NZ_LT838272.1"/>
</dbReference>
<dbReference type="OrthoDB" id="457376at2"/>
<dbReference type="Gene3D" id="3.40.1410.10">
    <property type="entry name" value="Chorismate lyase-like"/>
    <property type="match status" value="1"/>
</dbReference>
<dbReference type="FunFam" id="1.10.10.10:FF:000079">
    <property type="entry name" value="GntR family transcriptional regulator"/>
    <property type="match status" value="1"/>
</dbReference>
<evidence type="ECO:0000256" key="3">
    <source>
        <dbReference type="ARBA" id="ARBA00023163"/>
    </source>
</evidence>
<evidence type="ECO:0000259" key="4">
    <source>
        <dbReference type="PROSITE" id="PS50949"/>
    </source>
</evidence>
<dbReference type="SMART" id="SM00866">
    <property type="entry name" value="UTRA"/>
    <property type="match status" value="1"/>
</dbReference>
<feature type="domain" description="HTH gntR-type" evidence="4">
    <location>
        <begin position="10"/>
        <end position="78"/>
    </location>
</feature>
<dbReference type="InterPro" id="IPR036388">
    <property type="entry name" value="WH-like_DNA-bd_sf"/>
</dbReference>
<dbReference type="PANTHER" id="PTHR44846">
    <property type="entry name" value="MANNOSYL-D-GLYCERATE TRANSPORT/METABOLISM SYSTEM REPRESSOR MNGR-RELATED"/>
    <property type="match status" value="1"/>
</dbReference>
<evidence type="ECO:0000256" key="2">
    <source>
        <dbReference type="ARBA" id="ARBA00023125"/>
    </source>
</evidence>
<dbReference type="STRING" id="698762.SAMN00808754_0586"/>
<dbReference type="Pfam" id="PF00392">
    <property type="entry name" value="GntR"/>
    <property type="match status" value="1"/>
</dbReference>
<evidence type="ECO:0000256" key="1">
    <source>
        <dbReference type="ARBA" id="ARBA00023015"/>
    </source>
</evidence>
<dbReference type="GO" id="GO:0003700">
    <property type="term" value="F:DNA-binding transcription factor activity"/>
    <property type="evidence" value="ECO:0007669"/>
    <property type="project" value="InterPro"/>
</dbReference>
<dbReference type="SUPFAM" id="SSF46785">
    <property type="entry name" value="Winged helix' DNA-binding domain"/>
    <property type="match status" value="1"/>
</dbReference>
<keyword evidence="6" id="KW-1185">Reference proteome</keyword>
<accession>A0A1W1VG17</accession>
<dbReference type="InterPro" id="IPR011663">
    <property type="entry name" value="UTRA"/>
</dbReference>
<keyword evidence="3" id="KW-0804">Transcription</keyword>
<reference evidence="5 6" key="1">
    <citation type="submission" date="2017-04" db="EMBL/GenBank/DDBJ databases">
        <authorList>
            <person name="Afonso C.L."/>
            <person name="Miller P.J."/>
            <person name="Scott M.A."/>
            <person name="Spackman E."/>
            <person name="Goraichik I."/>
            <person name="Dimitrov K.M."/>
            <person name="Suarez D.L."/>
            <person name="Swayne D.E."/>
        </authorList>
    </citation>
    <scope>NUCLEOTIDE SEQUENCE [LARGE SCALE GENOMIC DNA]</scope>
    <source>
        <strain evidence="5 6">ToBE</strain>
    </source>
</reference>
<dbReference type="InterPro" id="IPR028978">
    <property type="entry name" value="Chorismate_lyase_/UTRA_dom_sf"/>
</dbReference>
<dbReference type="InterPro" id="IPR036390">
    <property type="entry name" value="WH_DNA-bd_sf"/>
</dbReference>
<dbReference type="InterPro" id="IPR050679">
    <property type="entry name" value="Bact_HTH_transcr_reg"/>
</dbReference>
<keyword evidence="1" id="KW-0805">Transcription regulation</keyword>
<organism evidence="5 6">
    <name type="scientific">Thermanaeromonas toyohensis ToBE</name>
    <dbReference type="NCBI Taxonomy" id="698762"/>
    <lineage>
        <taxon>Bacteria</taxon>
        <taxon>Bacillati</taxon>
        <taxon>Bacillota</taxon>
        <taxon>Clostridia</taxon>
        <taxon>Neomoorellales</taxon>
        <taxon>Neomoorellaceae</taxon>
        <taxon>Thermanaeromonas</taxon>
    </lineage>
</organism>
<dbReference type="SUPFAM" id="SSF64288">
    <property type="entry name" value="Chorismate lyase-like"/>
    <property type="match status" value="1"/>
</dbReference>
<dbReference type="Pfam" id="PF07702">
    <property type="entry name" value="UTRA"/>
    <property type="match status" value="1"/>
</dbReference>
<dbReference type="AlphaFoldDB" id="A0A1W1VG17"/>
<gene>
    <name evidence="5" type="ORF">SAMN00808754_0586</name>
</gene>
<protein>
    <submittedName>
        <fullName evidence="5">GntR family transcriptional regulator</fullName>
    </submittedName>
</protein>
<keyword evidence="2" id="KW-0238">DNA-binding</keyword>
<name>A0A1W1VG17_9FIRM</name>
<dbReference type="PRINTS" id="PR00035">
    <property type="entry name" value="HTHGNTR"/>
</dbReference>
<dbReference type="PANTHER" id="PTHR44846:SF1">
    <property type="entry name" value="MANNOSYL-D-GLYCERATE TRANSPORT_METABOLISM SYSTEM REPRESSOR MNGR-RELATED"/>
    <property type="match status" value="1"/>
</dbReference>
<dbReference type="CDD" id="cd07377">
    <property type="entry name" value="WHTH_GntR"/>
    <property type="match status" value="1"/>
</dbReference>
<dbReference type="Proteomes" id="UP000192569">
    <property type="component" value="Chromosome I"/>
</dbReference>
<evidence type="ECO:0000313" key="6">
    <source>
        <dbReference type="Proteomes" id="UP000192569"/>
    </source>
</evidence>
<dbReference type="InterPro" id="IPR000524">
    <property type="entry name" value="Tscrpt_reg_HTH_GntR"/>
</dbReference>
<dbReference type="GO" id="GO:0003677">
    <property type="term" value="F:DNA binding"/>
    <property type="evidence" value="ECO:0007669"/>
    <property type="project" value="UniProtKB-KW"/>
</dbReference>
<evidence type="ECO:0000313" key="5">
    <source>
        <dbReference type="EMBL" id="SMB92153.1"/>
    </source>
</evidence>
<dbReference type="GO" id="GO:0045892">
    <property type="term" value="P:negative regulation of DNA-templated transcription"/>
    <property type="evidence" value="ECO:0007669"/>
    <property type="project" value="TreeGrafter"/>
</dbReference>
<dbReference type="SMART" id="SM00345">
    <property type="entry name" value="HTH_GNTR"/>
    <property type="match status" value="1"/>
</dbReference>
<dbReference type="EMBL" id="LT838272">
    <property type="protein sequence ID" value="SMB92153.1"/>
    <property type="molecule type" value="Genomic_DNA"/>
</dbReference>
<sequence length="249" mass="28910">MVNNKVEGPVPAYFQIMQDLQQQILNGILKPDDRVPSETTLAKIYGVSRMTARHALTELVNQGYLYRVYGKGTFVSRPKIERSYAPLTGFMEDMRERGLRPSSKLLSLEQVLPDPELRNKLKLPVNAKVYQIARLRYANAEPIVIQISRIPQYLCPGLEEVDLENSSLYFVLEKRYGIRLYRAVQRLEATQATPEQAKLLEIPRHSPLLYVHRLSFLADDTPVEFVESWYRSDRYAFEVTLYKDWAGRR</sequence>
<proteinExistence type="predicted"/>
<dbReference type="PROSITE" id="PS50949">
    <property type="entry name" value="HTH_GNTR"/>
    <property type="match status" value="1"/>
</dbReference>
<dbReference type="Gene3D" id="1.10.10.10">
    <property type="entry name" value="Winged helix-like DNA-binding domain superfamily/Winged helix DNA-binding domain"/>
    <property type="match status" value="1"/>
</dbReference>